<evidence type="ECO:0000313" key="2">
    <source>
        <dbReference type="EnsemblMetazoa" id="CJA01452.1"/>
    </source>
</evidence>
<accession>A0A8R1HH69</accession>
<dbReference type="AlphaFoldDB" id="A0A8R1HH69"/>
<sequence length="232" mass="27224">MHSNKTMLLSLLFFVASVSTLPTVDEFLNKPNVLPAAEKAYHAVWHEMNSFNQKPIFGQIYVALLEDQFTFGGHFEDWKAPKFHHGNWSCRSFMGTNVHHLCDDDYFLVHQDMVKLQKTELRLEFKNLDSVCPPVPGSSMKSKDLIYRYKNRVPVMYKRDNFIRKCVGTYDSDTDIFTCMHNTDKDDGQHYTENKLQPFEESHFLWSVNKGEFEKTGGQIEVFCKQMHYSWK</sequence>
<protein>
    <recommendedName>
        <fullName evidence="4">Glycosyltransferase family 92 protein</fullName>
    </recommendedName>
</protein>
<evidence type="ECO:0000256" key="1">
    <source>
        <dbReference type="SAM" id="SignalP"/>
    </source>
</evidence>
<dbReference type="Proteomes" id="UP000005237">
    <property type="component" value="Unassembled WGS sequence"/>
</dbReference>
<proteinExistence type="predicted"/>
<dbReference type="EnsemblMetazoa" id="CJA01452.1">
    <property type="protein sequence ID" value="CJA01452.1"/>
    <property type="gene ID" value="WBGene00120656"/>
</dbReference>
<organism evidence="2 3">
    <name type="scientific">Caenorhabditis japonica</name>
    <dbReference type="NCBI Taxonomy" id="281687"/>
    <lineage>
        <taxon>Eukaryota</taxon>
        <taxon>Metazoa</taxon>
        <taxon>Ecdysozoa</taxon>
        <taxon>Nematoda</taxon>
        <taxon>Chromadorea</taxon>
        <taxon>Rhabditida</taxon>
        <taxon>Rhabditina</taxon>
        <taxon>Rhabditomorpha</taxon>
        <taxon>Rhabditoidea</taxon>
        <taxon>Rhabditidae</taxon>
        <taxon>Peloderinae</taxon>
        <taxon>Caenorhabditis</taxon>
    </lineage>
</organism>
<feature type="signal peptide" evidence="1">
    <location>
        <begin position="1"/>
        <end position="20"/>
    </location>
</feature>
<feature type="chain" id="PRO_5035824246" description="Glycosyltransferase family 92 protein" evidence="1">
    <location>
        <begin position="21"/>
        <end position="232"/>
    </location>
</feature>
<name>A0A8R1HH69_CAEJA</name>
<reference evidence="2" key="2">
    <citation type="submission" date="2022-06" db="UniProtKB">
        <authorList>
            <consortium name="EnsemblMetazoa"/>
        </authorList>
    </citation>
    <scope>IDENTIFICATION</scope>
    <source>
        <strain evidence="2">DF5081</strain>
    </source>
</reference>
<evidence type="ECO:0000313" key="3">
    <source>
        <dbReference type="Proteomes" id="UP000005237"/>
    </source>
</evidence>
<keyword evidence="3" id="KW-1185">Reference proteome</keyword>
<keyword evidence="1" id="KW-0732">Signal</keyword>
<reference evidence="3" key="1">
    <citation type="submission" date="2010-08" db="EMBL/GenBank/DDBJ databases">
        <authorList>
            <consortium name="Caenorhabditis japonica Sequencing Consortium"/>
            <person name="Wilson R.K."/>
        </authorList>
    </citation>
    <scope>NUCLEOTIDE SEQUENCE [LARGE SCALE GENOMIC DNA]</scope>
    <source>
        <strain evidence="3">DF5081</strain>
    </source>
</reference>
<evidence type="ECO:0008006" key="4">
    <source>
        <dbReference type="Google" id="ProtNLM"/>
    </source>
</evidence>